<evidence type="ECO:0000313" key="2">
    <source>
        <dbReference type="EMBL" id="KAK2146441.1"/>
    </source>
</evidence>
<dbReference type="AlphaFoldDB" id="A0AAD9MWJ1"/>
<feature type="compositionally biased region" description="Low complexity" evidence="1">
    <location>
        <begin position="56"/>
        <end position="68"/>
    </location>
</feature>
<protein>
    <submittedName>
        <fullName evidence="2">Uncharacterized protein</fullName>
    </submittedName>
</protein>
<organism evidence="2 3">
    <name type="scientific">Paralvinella palmiformis</name>
    <dbReference type="NCBI Taxonomy" id="53620"/>
    <lineage>
        <taxon>Eukaryota</taxon>
        <taxon>Metazoa</taxon>
        <taxon>Spiralia</taxon>
        <taxon>Lophotrochozoa</taxon>
        <taxon>Annelida</taxon>
        <taxon>Polychaeta</taxon>
        <taxon>Sedentaria</taxon>
        <taxon>Canalipalpata</taxon>
        <taxon>Terebellida</taxon>
        <taxon>Terebelliformia</taxon>
        <taxon>Alvinellidae</taxon>
        <taxon>Paralvinella</taxon>
    </lineage>
</organism>
<accession>A0AAD9MWJ1</accession>
<dbReference type="Proteomes" id="UP001208570">
    <property type="component" value="Unassembled WGS sequence"/>
</dbReference>
<sequence length="118" mass="13160">MCTNVAVKSSIINHHHHHLIVRNRCKLTNNVFVTEPEKRTESSSKSSRRHDKKESLSSTKSTHSSSVETVDRGVGPTPHPQLVSDHRVTPYFGLPPFTDPRNGLFDPTLGKSTGVVFF</sequence>
<evidence type="ECO:0000256" key="1">
    <source>
        <dbReference type="SAM" id="MobiDB-lite"/>
    </source>
</evidence>
<feature type="region of interest" description="Disordered" evidence="1">
    <location>
        <begin position="34"/>
        <end position="91"/>
    </location>
</feature>
<name>A0AAD9MWJ1_9ANNE</name>
<keyword evidence="3" id="KW-1185">Reference proteome</keyword>
<reference evidence="2" key="1">
    <citation type="journal article" date="2023" name="Mol. Biol. Evol.">
        <title>Third-Generation Sequencing Reveals the Adaptive Role of the Epigenome in Three Deep-Sea Polychaetes.</title>
        <authorList>
            <person name="Perez M."/>
            <person name="Aroh O."/>
            <person name="Sun Y."/>
            <person name="Lan Y."/>
            <person name="Juniper S.K."/>
            <person name="Young C.R."/>
            <person name="Angers B."/>
            <person name="Qian P.Y."/>
        </authorList>
    </citation>
    <scope>NUCLEOTIDE SEQUENCE</scope>
    <source>
        <strain evidence="2">P08H-3</strain>
    </source>
</reference>
<evidence type="ECO:0000313" key="3">
    <source>
        <dbReference type="Proteomes" id="UP001208570"/>
    </source>
</evidence>
<gene>
    <name evidence="2" type="ORF">LSH36_607g01025</name>
</gene>
<dbReference type="EMBL" id="JAODUP010000607">
    <property type="protein sequence ID" value="KAK2146441.1"/>
    <property type="molecule type" value="Genomic_DNA"/>
</dbReference>
<comment type="caution">
    <text evidence="2">The sequence shown here is derived from an EMBL/GenBank/DDBJ whole genome shotgun (WGS) entry which is preliminary data.</text>
</comment>
<proteinExistence type="predicted"/>